<dbReference type="Proteomes" id="UP001331561">
    <property type="component" value="Unassembled WGS sequence"/>
</dbReference>
<evidence type="ECO:0000313" key="3">
    <source>
        <dbReference type="Proteomes" id="UP001331561"/>
    </source>
</evidence>
<protein>
    <submittedName>
        <fullName evidence="2">DUF748 domain-containing protein</fullName>
    </submittedName>
</protein>
<keyword evidence="1" id="KW-1133">Transmembrane helix</keyword>
<keyword evidence="3" id="KW-1185">Reference proteome</keyword>
<comment type="caution">
    <text evidence="2">The sequence shown here is derived from an EMBL/GenBank/DDBJ whole genome shotgun (WGS) entry which is preliminary data.</text>
</comment>
<gene>
    <name evidence="2" type="ORF">VVD49_05900</name>
</gene>
<accession>A0ABU6JZY7</accession>
<dbReference type="Pfam" id="PF05359">
    <property type="entry name" value="DUF748"/>
    <property type="match status" value="1"/>
</dbReference>
<evidence type="ECO:0000256" key="1">
    <source>
        <dbReference type="SAM" id="Phobius"/>
    </source>
</evidence>
<dbReference type="InterPro" id="IPR008023">
    <property type="entry name" value="DUF748"/>
</dbReference>
<dbReference type="RefSeq" id="WP_327598207.1">
    <property type="nucleotide sequence ID" value="NZ_JAYXHS010000001.1"/>
</dbReference>
<evidence type="ECO:0000313" key="2">
    <source>
        <dbReference type="EMBL" id="MEC5385247.1"/>
    </source>
</evidence>
<keyword evidence="1" id="KW-0812">Transmembrane</keyword>
<proteinExistence type="predicted"/>
<feature type="transmembrane region" description="Helical" evidence="1">
    <location>
        <begin position="12"/>
        <end position="34"/>
    </location>
</feature>
<keyword evidence="1" id="KW-0472">Membrane</keyword>
<dbReference type="EMBL" id="JAYXHS010000001">
    <property type="protein sequence ID" value="MEC5385247.1"/>
    <property type="molecule type" value="Genomic_DNA"/>
</dbReference>
<sequence>MVRRRGIDASRFLRWGGVTAALLLALTAGAYYLALHTLEREVIKLLGERSEYGSLLVSLRHIVITDLQIHGDAEADAVDGWPTPDELRAARVEVEPDLRSLLSDNILIRKLRFEQAWLPIMRVDGRVRFLPALLESRRRARAAKGEPEGLPPKKYVHIAHVELVDTAIDYYDATVAKKPYLVPLRHIAGSVDKLKLPTLDEEALIDLEGQASANGNVGKVSLQGRLVPHTRDSRLKLQLRGVDLRLLQPYFIKATRAQIEAGTLDMDITSTVRDHTLQAPGSMVLHGLKLEGGLASGGLTRRLTLAILADKNDRIDLQFTLSGKLTDPKFSLNEELHTRVVAALATSLGVSIESLGKGALDVGEGIGSMLRSVVE</sequence>
<reference evidence="2 3" key="1">
    <citation type="submission" date="2024-01" db="EMBL/GenBank/DDBJ databases">
        <title>Uliginosibacterium soil sp. nov.</title>
        <authorList>
            <person name="Lv Y."/>
        </authorList>
    </citation>
    <scope>NUCLEOTIDE SEQUENCE [LARGE SCALE GENOMIC DNA]</scope>
    <source>
        <strain evidence="2 3">H3</strain>
    </source>
</reference>
<name>A0ABU6JZY7_9RHOO</name>
<organism evidence="2 3">
    <name type="scientific">Uliginosibacterium silvisoli</name>
    <dbReference type="NCBI Taxonomy" id="3114758"/>
    <lineage>
        <taxon>Bacteria</taxon>
        <taxon>Pseudomonadati</taxon>
        <taxon>Pseudomonadota</taxon>
        <taxon>Betaproteobacteria</taxon>
        <taxon>Rhodocyclales</taxon>
        <taxon>Zoogloeaceae</taxon>
        <taxon>Uliginosibacterium</taxon>
    </lineage>
</organism>